<dbReference type="Proteomes" id="UP000002748">
    <property type="component" value="Unassembled WGS sequence"/>
</dbReference>
<dbReference type="GeneID" id="25983561"/>
<dbReference type="EMBL" id="ALBS01000009">
    <property type="protein sequence ID" value="EJT53040.1"/>
    <property type="molecule type" value="Genomic_DNA"/>
</dbReference>
<dbReference type="HOGENOM" id="CLU_491910_0_0_1"/>
<proteinExistence type="predicted"/>
<dbReference type="OrthoDB" id="192748at2759"/>
<evidence type="ECO:0000313" key="2">
    <source>
        <dbReference type="EMBL" id="EJT53040.1"/>
    </source>
</evidence>
<comment type="caution">
    <text evidence="2">The sequence shown here is derived from an EMBL/GenBank/DDBJ whole genome shotgun (WGS) entry which is preliminary data.</text>
</comment>
<evidence type="ECO:0000256" key="1">
    <source>
        <dbReference type="SAM" id="MobiDB-lite"/>
    </source>
</evidence>
<dbReference type="AlphaFoldDB" id="J8TZ15"/>
<dbReference type="VEuPathDB" id="FungiDB:A1Q1_00047"/>
<organism evidence="2 3">
    <name type="scientific">Trichosporon asahii var. asahii (strain ATCC 90039 / CBS 2479 / JCM 2466 / KCTC 7840 / NBRC 103889/ NCYC 2677 / UAMH 7654)</name>
    <name type="common">Yeast</name>
    <dbReference type="NCBI Taxonomy" id="1186058"/>
    <lineage>
        <taxon>Eukaryota</taxon>
        <taxon>Fungi</taxon>
        <taxon>Dikarya</taxon>
        <taxon>Basidiomycota</taxon>
        <taxon>Agaricomycotina</taxon>
        <taxon>Tremellomycetes</taxon>
        <taxon>Trichosporonales</taxon>
        <taxon>Trichosporonaceae</taxon>
        <taxon>Trichosporon</taxon>
    </lineage>
</organism>
<name>J8TZ15_TRIAS</name>
<gene>
    <name evidence="2" type="ORF">A1Q1_00047</name>
</gene>
<reference evidence="2 3" key="1">
    <citation type="journal article" date="2012" name="Eukaryot. Cell">
        <title>Draft genome sequence of CBS 2479, the standard type strain of Trichosporon asahii.</title>
        <authorList>
            <person name="Yang R.Y."/>
            <person name="Li H.T."/>
            <person name="Zhu H."/>
            <person name="Zhou G.P."/>
            <person name="Wang M."/>
            <person name="Wang L."/>
        </authorList>
    </citation>
    <scope>NUCLEOTIDE SEQUENCE [LARGE SCALE GENOMIC DNA]</scope>
    <source>
        <strain evidence="3">ATCC 90039 / CBS 2479 / JCM 2466 / KCTC 7840 / NCYC 2677 / UAMH 7654</strain>
    </source>
</reference>
<dbReference type="KEGG" id="tasa:A1Q1_00047"/>
<protein>
    <submittedName>
        <fullName evidence="2">Uncharacterized protein</fullName>
    </submittedName>
</protein>
<evidence type="ECO:0000313" key="3">
    <source>
        <dbReference type="Proteomes" id="UP000002748"/>
    </source>
</evidence>
<sequence>MRPSWPVGRREKSDSRHCDSLAWICPNCVWRNGALAWLDWLECSRASRAGPTGGHGCVRLVACVSAGWQANVEVRCLSGTPDFWLDVNRVRAAQTVPLILSLRTVLPSPLLYASLFERLSAAVLAALTYFDLFALDLINGRSPVMSDTPGQPGPSSQPQPQAGPSKAASSWKPQYSETGPGPSLQTYRRHPERAYGGPNPDSLSNARTPEQAEQYWKRVRAVEGPPLPRFGRLMGIGGWPVAVFYMVAYADFGDKEHVFSETMAQVYEQHVHAVREGAQYDGPGEAAQVPGSGAGEGLDCTTPMARFGSSHKPRPYRDFIQDGSLQRLVLSRERIGTGKTRLDGSSIMLDGFATSTYDSDQHSARLGALCCDHGVWGWLGSCVGTKSDLLHISMASSINRCWTVRAKFPTVLARRPAAILFGADLDTISYLDQPSLRCITNRRTSFLRLSMPVPLLQSFWATLQQSAVSAADAILTQANIQAPATTARAPASAASAPTAPVSSASGELTRLLPEDTADNPGALTCAVSASVRSPRLWASSSTTKKCLDEVFLRS</sequence>
<feature type="region of interest" description="Disordered" evidence="1">
    <location>
        <begin position="144"/>
        <end position="210"/>
    </location>
</feature>
<dbReference type="RefSeq" id="XP_014184363.1">
    <property type="nucleotide sequence ID" value="XM_014328888.1"/>
</dbReference>
<accession>J8TZ15</accession>
<feature type="compositionally biased region" description="Low complexity" evidence="1">
    <location>
        <begin position="158"/>
        <end position="170"/>
    </location>
</feature>